<proteinExistence type="predicted"/>
<dbReference type="AlphaFoldDB" id="A0A9X2MTB6"/>
<reference evidence="2" key="1">
    <citation type="submission" date="2022-08" db="EMBL/GenBank/DDBJ databases">
        <title>The genomic sequence of strain Paenibacillus sp. SCIV0701.</title>
        <authorList>
            <person name="Zhao H."/>
        </authorList>
    </citation>
    <scope>NUCLEOTIDE SEQUENCE</scope>
    <source>
        <strain evidence="2">SCIV0701</strain>
    </source>
</reference>
<evidence type="ECO:0000313" key="2">
    <source>
        <dbReference type="EMBL" id="MCR2805411.1"/>
    </source>
</evidence>
<sequence length="106" mass="12039">MYREIKSSARESFGAFAPTFVRYSEDVLFGDLWRREDLSLRDRSLITVAALVSGGMTEQLPYHLQLAAQNGLKEEELVEGITHLAFYVGWPRAASALQLIKKVFME</sequence>
<dbReference type="Pfam" id="PF02627">
    <property type="entry name" value="CMD"/>
    <property type="match status" value="1"/>
</dbReference>
<dbReference type="InterPro" id="IPR052512">
    <property type="entry name" value="4CMD/NDH-1_regulator"/>
</dbReference>
<dbReference type="Gene3D" id="1.20.1290.10">
    <property type="entry name" value="AhpD-like"/>
    <property type="match status" value="1"/>
</dbReference>
<dbReference type="SUPFAM" id="SSF69118">
    <property type="entry name" value="AhpD-like"/>
    <property type="match status" value="1"/>
</dbReference>
<comment type="caution">
    <text evidence="2">The sequence shown here is derived from an EMBL/GenBank/DDBJ whole genome shotgun (WGS) entry which is preliminary data.</text>
</comment>
<name>A0A9X2MTB6_9BACL</name>
<dbReference type="InterPro" id="IPR003779">
    <property type="entry name" value="CMD-like"/>
</dbReference>
<dbReference type="PANTHER" id="PTHR33570">
    <property type="entry name" value="4-CARBOXYMUCONOLACTONE DECARBOXYLASE FAMILY PROTEIN"/>
    <property type="match status" value="1"/>
</dbReference>
<evidence type="ECO:0000259" key="1">
    <source>
        <dbReference type="Pfam" id="PF02627"/>
    </source>
</evidence>
<dbReference type="Proteomes" id="UP001141950">
    <property type="component" value="Unassembled WGS sequence"/>
</dbReference>
<dbReference type="InterPro" id="IPR029032">
    <property type="entry name" value="AhpD-like"/>
</dbReference>
<feature type="domain" description="Carboxymuconolactone decarboxylase-like" evidence="1">
    <location>
        <begin position="18"/>
        <end position="101"/>
    </location>
</feature>
<dbReference type="GO" id="GO:0051920">
    <property type="term" value="F:peroxiredoxin activity"/>
    <property type="evidence" value="ECO:0007669"/>
    <property type="project" value="InterPro"/>
</dbReference>
<protein>
    <submittedName>
        <fullName evidence="2">Carboxymuconolactone decarboxylase family protein</fullName>
    </submittedName>
</protein>
<dbReference type="PANTHER" id="PTHR33570:SF9">
    <property type="entry name" value="BLL4600 PROTEIN"/>
    <property type="match status" value="1"/>
</dbReference>
<gene>
    <name evidence="2" type="ORF">NQZ67_16105</name>
</gene>
<keyword evidence="3" id="KW-1185">Reference proteome</keyword>
<dbReference type="RefSeq" id="WP_257447803.1">
    <property type="nucleotide sequence ID" value="NZ_JANIPJ010000011.1"/>
</dbReference>
<accession>A0A9X2MTB6</accession>
<evidence type="ECO:0000313" key="3">
    <source>
        <dbReference type="Proteomes" id="UP001141950"/>
    </source>
</evidence>
<organism evidence="2 3">
    <name type="scientific">Paenibacillus soyae</name>
    <dbReference type="NCBI Taxonomy" id="2969249"/>
    <lineage>
        <taxon>Bacteria</taxon>
        <taxon>Bacillati</taxon>
        <taxon>Bacillota</taxon>
        <taxon>Bacilli</taxon>
        <taxon>Bacillales</taxon>
        <taxon>Paenibacillaceae</taxon>
        <taxon>Paenibacillus</taxon>
    </lineage>
</organism>
<dbReference type="EMBL" id="JANIPJ010000011">
    <property type="protein sequence ID" value="MCR2805411.1"/>
    <property type="molecule type" value="Genomic_DNA"/>
</dbReference>